<organism evidence="1 2">
    <name type="scientific">Hymenobacter wooponensis</name>
    <dbReference type="NCBI Taxonomy" id="1525360"/>
    <lineage>
        <taxon>Bacteria</taxon>
        <taxon>Pseudomonadati</taxon>
        <taxon>Bacteroidota</taxon>
        <taxon>Cytophagia</taxon>
        <taxon>Cytophagales</taxon>
        <taxon>Hymenobacteraceae</taxon>
        <taxon>Hymenobacter</taxon>
    </lineage>
</organism>
<dbReference type="Proteomes" id="UP000298284">
    <property type="component" value="Unassembled WGS sequence"/>
</dbReference>
<dbReference type="RefSeq" id="WP_135528666.1">
    <property type="nucleotide sequence ID" value="NZ_SRKZ01000001.1"/>
</dbReference>
<dbReference type="SUPFAM" id="SSF110296">
    <property type="entry name" value="Oligoxyloglucan reducing end-specific cellobiohydrolase"/>
    <property type="match status" value="1"/>
</dbReference>
<dbReference type="Gene3D" id="2.130.10.10">
    <property type="entry name" value="YVTN repeat-like/Quinoprotein amine dehydrogenase"/>
    <property type="match status" value="2"/>
</dbReference>
<reference evidence="1 2" key="1">
    <citation type="submission" date="2019-04" db="EMBL/GenBank/DDBJ databases">
        <authorList>
            <person name="Feng G."/>
            <person name="Zhang J."/>
            <person name="Zhu H."/>
        </authorList>
    </citation>
    <scope>NUCLEOTIDE SEQUENCE [LARGE SCALE GENOMIC DNA]</scope>
    <source>
        <strain evidence="1 2">JCM 19491</strain>
    </source>
</reference>
<evidence type="ECO:0000313" key="2">
    <source>
        <dbReference type="Proteomes" id="UP000298284"/>
    </source>
</evidence>
<proteinExistence type="predicted"/>
<gene>
    <name evidence="1" type="ORF">EU557_01580</name>
</gene>
<dbReference type="OrthoDB" id="9813892at2"/>
<dbReference type="PANTHER" id="PTHR47199:SF2">
    <property type="entry name" value="PHOTOSYSTEM II STABILITY_ASSEMBLY FACTOR HCF136, CHLOROPLASTIC"/>
    <property type="match status" value="1"/>
</dbReference>
<name>A0A4Z0MSD6_9BACT</name>
<dbReference type="AlphaFoldDB" id="A0A4Z0MSD6"/>
<protein>
    <recommendedName>
        <fullName evidence="3">Photosynthesis system II assembly factor Ycf48/Hcf136-like domain-containing protein</fullName>
    </recommendedName>
</protein>
<dbReference type="CDD" id="cd15482">
    <property type="entry name" value="Sialidase_non-viral"/>
    <property type="match status" value="1"/>
</dbReference>
<evidence type="ECO:0008006" key="3">
    <source>
        <dbReference type="Google" id="ProtNLM"/>
    </source>
</evidence>
<dbReference type="PANTHER" id="PTHR47199">
    <property type="entry name" value="PHOTOSYSTEM II STABILITY/ASSEMBLY FACTOR HCF136, CHLOROPLASTIC"/>
    <property type="match status" value="1"/>
</dbReference>
<keyword evidence="2" id="KW-1185">Reference proteome</keyword>
<evidence type="ECO:0000313" key="1">
    <source>
        <dbReference type="EMBL" id="TGD82504.1"/>
    </source>
</evidence>
<comment type="caution">
    <text evidence="1">The sequence shown here is derived from an EMBL/GenBank/DDBJ whole genome shotgun (WGS) entry which is preliminary data.</text>
</comment>
<accession>A0A4Z0MSD6</accession>
<dbReference type="PROSITE" id="PS51257">
    <property type="entry name" value="PROKAR_LIPOPROTEIN"/>
    <property type="match status" value="1"/>
</dbReference>
<dbReference type="InterPro" id="IPR015943">
    <property type="entry name" value="WD40/YVTN_repeat-like_dom_sf"/>
</dbReference>
<sequence length="349" mass="36604">MKNLLLLAVGLLATLSSCKKDADLHQSPELASGSLPFESARLKITVAGTSLPSNTLDIFFVNETTGLATTYDGKIYRTTDQGANWSAQYTPALADQPLYQLLFTDQQLGYAVGGKSSCGGTGCVPPGGIVLKTDDGGSTWRKVYTGSQNEIVSIAANKNGSLFIAANGFPAGLFRSTDAGASWQLVTTAGNSFSKIVFTDNAGFYTGGGAQIVKSTDAGATWPSKTVVSYNYVNDLAFSNERGYYVLGYSQAFTTSNAGTSWQQVQSPLTSISKVSALTPSSALLWGGGHSTGGEYPIQYAAVGQTTDGGKTWTGTEFPGTTRVSTAYFYTPKQGYAVAGNTLLKVTVK</sequence>
<dbReference type="EMBL" id="SRKZ01000001">
    <property type="protein sequence ID" value="TGD82504.1"/>
    <property type="molecule type" value="Genomic_DNA"/>
</dbReference>